<evidence type="ECO:0000313" key="1">
    <source>
        <dbReference type="EMBL" id="EFI27968.1"/>
    </source>
</evidence>
<accession>D6RM39</accession>
<comment type="caution">
    <text evidence="1">The sequence shown here is derived from an EMBL/GenBank/DDBJ whole genome shotgun (WGS) entry which is preliminary data.</text>
</comment>
<reference evidence="1 2" key="1">
    <citation type="journal article" date="2010" name="Proc. Natl. Acad. Sci. U.S.A.">
        <title>Insights into evolution of multicellular fungi from the assembled chromosomes of the mushroom Coprinopsis cinerea (Coprinus cinereus).</title>
        <authorList>
            <person name="Stajich J.E."/>
            <person name="Wilke S.K."/>
            <person name="Ahren D."/>
            <person name="Au C.H."/>
            <person name="Birren B.W."/>
            <person name="Borodovsky M."/>
            <person name="Burns C."/>
            <person name="Canback B."/>
            <person name="Casselton L.A."/>
            <person name="Cheng C.K."/>
            <person name="Deng J."/>
            <person name="Dietrich F.S."/>
            <person name="Fargo D.C."/>
            <person name="Farman M.L."/>
            <person name="Gathman A.C."/>
            <person name="Goldberg J."/>
            <person name="Guigo R."/>
            <person name="Hoegger P.J."/>
            <person name="Hooker J.B."/>
            <person name="Huggins A."/>
            <person name="James T.Y."/>
            <person name="Kamada T."/>
            <person name="Kilaru S."/>
            <person name="Kodira C."/>
            <person name="Kues U."/>
            <person name="Kupfer D."/>
            <person name="Kwan H.S."/>
            <person name="Lomsadze A."/>
            <person name="Li W."/>
            <person name="Lilly W.W."/>
            <person name="Ma L.J."/>
            <person name="Mackey A.J."/>
            <person name="Manning G."/>
            <person name="Martin F."/>
            <person name="Muraguchi H."/>
            <person name="Natvig D.O."/>
            <person name="Palmerini H."/>
            <person name="Ramesh M.A."/>
            <person name="Rehmeyer C.J."/>
            <person name="Roe B.A."/>
            <person name="Shenoy N."/>
            <person name="Stanke M."/>
            <person name="Ter-Hovhannisyan V."/>
            <person name="Tunlid A."/>
            <person name="Velagapudi R."/>
            <person name="Vision T.J."/>
            <person name="Zeng Q."/>
            <person name="Zolan M.E."/>
            <person name="Pukkila P.J."/>
        </authorList>
    </citation>
    <scope>NUCLEOTIDE SEQUENCE [LARGE SCALE GENOMIC DNA]</scope>
    <source>
        <strain evidence="2">Okayama-7 / 130 / ATCC MYA-4618 / FGSC 9003</strain>
    </source>
</reference>
<dbReference type="HOGENOM" id="CLU_2739909_0_0_1"/>
<name>D6RM39_COPC7</name>
<organism evidence="1 2">
    <name type="scientific">Coprinopsis cinerea (strain Okayama-7 / 130 / ATCC MYA-4618 / FGSC 9003)</name>
    <name type="common">Inky cap fungus</name>
    <name type="synonym">Hormographiella aspergillata</name>
    <dbReference type="NCBI Taxonomy" id="240176"/>
    <lineage>
        <taxon>Eukaryota</taxon>
        <taxon>Fungi</taxon>
        <taxon>Dikarya</taxon>
        <taxon>Basidiomycota</taxon>
        <taxon>Agaricomycotina</taxon>
        <taxon>Agaricomycetes</taxon>
        <taxon>Agaricomycetidae</taxon>
        <taxon>Agaricales</taxon>
        <taxon>Agaricineae</taxon>
        <taxon>Psathyrellaceae</taxon>
        <taxon>Coprinopsis</taxon>
    </lineage>
</organism>
<proteinExistence type="predicted"/>
<keyword evidence="2" id="KW-1185">Reference proteome</keyword>
<dbReference type="KEGG" id="cci:CC1G_14460"/>
<dbReference type="VEuPathDB" id="FungiDB:CC1G_14460"/>
<dbReference type="Proteomes" id="UP000001861">
    <property type="component" value="Unassembled WGS sequence"/>
</dbReference>
<gene>
    <name evidence="1" type="ORF">CC1G_14460</name>
</gene>
<evidence type="ECO:0000313" key="2">
    <source>
        <dbReference type="Proteomes" id="UP000001861"/>
    </source>
</evidence>
<dbReference type="RefSeq" id="XP_002911462.1">
    <property type="nucleotide sequence ID" value="XM_002911416.1"/>
</dbReference>
<dbReference type="GeneID" id="9379097"/>
<protein>
    <submittedName>
        <fullName evidence="1">Uncharacterized protein</fullName>
    </submittedName>
</protein>
<sequence length="71" mass="8128">MSQGTTPNPAEASLADVWYLKEIQYGTKDVKQTYKIITQNFNGCEKLKSSFQFKGWLEILSDAPVVNDERR</sequence>
<dbReference type="AlphaFoldDB" id="D6RM39"/>
<dbReference type="InParanoid" id="D6RM39"/>
<dbReference type="EMBL" id="AACS02000004">
    <property type="protein sequence ID" value="EFI27968.1"/>
    <property type="molecule type" value="Genomic_DNA"/>
</dbReference>